<dbReference type="EMBL" id="PZKL01000060">
    <property type="protein sequence ID" value="PTH78221.1"/>
    <property type="molecule type" value="Genomic_DNA"/>
</dbReference>
<accession>A0A2T4MUF3</accession>
<protein>
    <submittedName>
        <fullName evidence="1">Uncharacterized protein</fullName>
    </submittedName>
</protein>
<proteinExistence type="predicted"/>
<sequence>MQVVIMKLTRPQQKMLQPMVVYDWPIYHHSTTSKQGYWDNDSRCPVKIGPVLASLVDAGLVDRVEANSFGTVLYKLSSGVKYRFLCHICREGSLYNNEGEYTGKCHNCIDGCIQTARS</sequence>
<reference evidence="1 2" key="1">
    <citation type="submission" date="2018-03" db="EMBL/GenBank/DDBJ databases">
        <title>Aeromonas veronii whole genome sequencing and analysis.</title>
        <authorList>
            <person name="Xie H."/>
            <person name="Liu T."/>
            <person name="Wang K."/>
        </authorList>
    </citation>
    <scope>NUCLEOTIDE SEQUENCE [LARGE SCALE GENOMIC DNA]</scope>
    <source>
        <strain evidence="1 2">XH.VA.1</strain>
    </source>
</reference>
<evidence type="ECO:0000313" key="2">
    <source>
        <dbReference type="Proteomes" id="UP000241986"/>
    </source>
</evidence>
<comment type="caution">
    <text evidence="1">The sequence shown here is derived from an EMBL/GenBank/DDBJ whole genome shotgun (WGS) entry which is preliminary data.</text>
</comment>
<name>A0A2T4MUF3_AERVE</name>
<dbReference type="AlphaFoldDB" id="A0A2T4MUF3"/>
<dbReference type="Proteomes" id="UP000241986">
    <property type="component" value="Unassembled WGS sequence"/>
</dbReference>
<organism evidence="1 2">
    <name type="scientific">Aeromonas veronii</name>
    <dbReference type="NCBI Taxonomy" id="654"/>
    <lineage>
        <taxon>Bacteria</taxon>
        <taxon>Pseudomonadati</taxon>
        <taxon>Pseudomonadota</taxon>
        <taxon>Gammaproteobacteria</taxon>
        <taxon>Aeromonadales</taxon>
        <taxon>Aeromonadaceae</taxon>
        <taxon>Aeromonas</taxon>
    </lineage>
</organism>
<evidence type="ECO:0000313" key="1">
    <source>
        <dbReference type="EMBL" id="PTH78221.1"/>
    </source>
</evidence>
<gene>
    <name evidence="1" type="ORF">DAA48_25810</name>
</gene>